<organism evidence="1 2">
    <name type="scientific">Rhodnius prolixus</name>
    <name type="common">Triatomid bug</name>
    <dbReference type="NCBI Taxonomy" id="13249"/>
    <lineage>
        <taxon>Eukaryota</taxon>
        <taxon>Metazoa</taxon>
        <taxon>Ecdysozoa</taxon>
        <taxon>Arthropoda</taxon>
        <taxon>Hexapoda</taxon>
        <taxon>Insecta</taxon>
        <taxon>Pterygota</taxon>
        <taxon>Neoptera</taxon>
        <taxon>Paraneoptera</taxon>
        <taxon>Hemiptera</taxon>
        <taxon>Heteroptera</taxon>
        <taxon>Panheteroptera</taxon>
        <taxon>Cimicomorpha</taxon>
        <taxon>Reduviidae</taxon>
        <taxon>Triatominae</taxon>
        <taxon>Rhodnius</taxon>
    </lineage>
</organism>
<evidence type="ECO:0000313" key="1">
    <source>
        <dbReference type="EnsemblMetazoa" id="RPRC006420-PA"/>
    </source>
</evidence>
<dbReference type="EMBL" id="ACPB03026332">
    <property type="status" value="NOT_ANNOTATED_CDS"/>
    <property type="molecule type" value="Genomic_DNA"/>
</dbReference>
<dbReference type="InParanoid" id="T1HQV0"/>
<dbReference type="VEuPathDB" id="VectorBase:RPRC006420"/>
<sequence>VKLDLGSHEAGNYVKEILKELITDLTMLSRTAGICWQYYFTFHKTSLFSKLAWKWPSFSNNVTDVPEIGGNNFVHLENDKIKPLEKAMIDLLPPK</sequence>
<reference evidence="1" key="1">
    <citation type="submission" date="2015-05" db="UniProtKB">
        <authorList>
            <consortium name="EnsemblMetazoa"/>
        </authorList>
    </citation>
    <scope>IDENTIFICATION</scope>
</reference>
<proteinExistence type="predicted"/>
<dbReference type="HOGENOM" id="CLU_2378785_0_0_1"/>
<dbReference type="AlphaFoldDB" id="T1HQV0"/>
<evidence type="ECO:0000313" key="2">
    <source>
        <dbReference type="Proteomes" id="UP000015103"/>
    </source>
</evidence>
<accession>T1HQV0</accession>
<name>T1HQV0_RHOPR</name>
<protein>
    <submittedName>
        <fullName evidence="1">Uncharacterized protein</fullName>
    </submittedName>
</protein>
<dbReference type="EnsemblMetazoa" id="RPRC006420-RA">
    <property type="protein sequence ID" value="RPRC006420-PA"/>
    <property type="gene ID" value="RPRC006420"/>
</dbReference>
<keyword evidence="2" id="KW-1185">Reference proteome</keyword>
<dbReference type="Proteomes" id="UP000015103">
    <property type="component" value="Unassembled WGS sequence"/>
</dbReference>